<dbReference type="Proteomes" id="UP000233767">
    <property type="component" value="Unassembled WGS sequence"/>
</dbReference>
<protein>
    <recommendedName>
        <fullName evidence="5">Lipoprotein</fullName>
    </recommendedName>
</protein>
<evidence type="ECO:0000313" key="2">
    <source>
        <dbReference type="EMBL" id="RLJ23806.1"/>
    </source>
</evidence>
<evidence type="ECO:0000313" key="3">
    <source>
        <dbReference type="Proteomes" id="UP000233767"/>
    </source>
</evidence>
<organism evidence="2 4">
    <name type="scientific">Flavobacterium lindanitolerans</name>
    <dbReference type="NCBI Taxonomy" id="428988"/>
    <lineage>
        <taxon>Bacteria</taxon>
        <taxon>Pseudomonadati</taxon>
        <taxon>Bacteroidota</taxon>
        <taxon>Flavobacteriia</taxon>
        <taxon>Flavobacteriales</taxon>
        <taxon>Flavobacteriaceae</taxon>
        <taxon>Flavobacterium</taxon>
    </lineage>
</organism>
<dbReference type="EMBL" id="RCCB01000014">
    <property type="protein sequence ID" value="RLJ23806.1"/>
    <property type="molecule type" value="Genomic_DNA"/>
</dbReference>
<gene>
    <name evidence="1" type="ORF">B0G92_2947</name>
    <name evidence="2" type="ORF">CLV50_3080</name>
</gene>
<reference evidence="1 3" key="1">
    <citation type="submission" date="2017-12" db="EMBL/GenBank/DDBJ databases">
        <title>Genomic Encyclopedia of Type Strains, Phase III (KMG-III): the genomes of soil and plant-associated and newly described type strains.</title>
        <authorList>
            <person name="Whitman W."/>
        </authorList>
    </citation>
    <scope>NUCLEOTIDE SEQUENCE [LARGE SCALE GENOMIC DNA]</scope>
    <source>
        <strain evidence="1 3">IP-10</strain>
    </source>
</reference>
<dbReference type="RefSeq" id="WP_101472767.1">
    <property type="nucleotide sequence ID" value="NZ_PJND01000010.1"/>
</dbReference>
<dbReference type="AlphaFoldDB" id="A0A497U7W8"/>
<proteinExistence type="predicted"/>
<dbReference type="Proteomes" id="UP000275027">
    <property type="component" value="Unassembled WGS sequence"/>
</dbReference>
<evidence type="ECO:0008006" key="5">
    <source>
        <dbReference type="Google" id="ProtNLM"/>
    </source>
</evidence>
<comment type="caution">
    <text evidence="2">The sequence shown here is derived from an EMBL/GenBank/DDBJ whole genome shotgun (WGS) entry which is preliminary data.</text>
</comment>
<evidence type="ECO:0000313" key="1">
    <source>
        <dbReference type="EMBL" id="PKW20235.1"/>
    </source>
</evidence>
<evidence type="ECO:0000313" key="4">
    <source>
        <dbReference type="Proteomes" id="UP000275027"/>
    </source>
</evidence>
<name>A0A497U7W8_9FLAO</name>
<accession>A0A497U7W8</accession>
<dbReference type="EMBL" id="PJND01000010">
    <property type="protein sequence ID" value="PKW20235.1"/>
    <property type="molecule type" value="Genomic_DNA"/>
</dbReference>
<keyword evidence="3" id="KW-1185">Reference proteome</keyword>
<sequence>MKKSIYFLLSVLLLNSCNKQETAKTEIDAPDFEGSVEYRLKFIPNPGKNVDTLKLKKEFGEKSVLLIKQGAIKRINESEQMSLQLYLPKENRLYFTNKTEPGTLFYYRCDKTDNKDFTSKIIKNAAIIAGYNCDKLIYTDEFGQKIDYYFAPELKMDPKYTKDYTFLNKNKIAEIMKSVFLRQDFKIDEYTLVTEAVKVEKMKIDDKEFDKPKYEMIREK</sequence>
<reference evidence="2 4" key="2">
    <citation type="submission" date="2018-10" db="EMBL/GenBank/DDBJ databases">
        <title>Genomic Encyclopedia of Archaeal and Bacterial Type Strains, Phase II (KMG-II): from individual species to whole genera.</title>
        <authorList>
            <person name="Goeker M."/>
        </authorList>
    </citation>
    <scope>NUCLEOTIDE SEQUENCE [LARGE SCALE GENOMIC DNA]</scope>
    <source>
        <strain evidence="2 4">DSM 21886</strain>
    </source>
</reference>